<dbReference type="HOGENOM" id="CLU_117800_1_0_1"/>
<keyword evidence="2" id="KW-1185">Reference proteome</keyword>
<proteinExistence type="predicted"/>
<name>G8ZM90_TORDE</name>
<dbReference type="Pfam" id="PF08730">
    <property type="entry name" value="Rad33"/>
    <property type="match status" value="1"/>
</dbReference>
<evidence type="ECO:0000313" key="1">
    <source>
        <dbReference type="EMBL" id="CCE89734.1"/>
    </source>
</evidence>
<dbReference type="eggNOG" id="ENOG502RZDT">
    <property type="taxonomic scope" value="Eukaryota"/>
</dbReference>
<dbReference type="OrthoDB" id="4085867at2759"/>
<evidence type="ECO:0008006" key="3">
    <source>
        <dbReference type="Google" id="ProtNLM"/>
    </source>
</evidence>
<organism evidence="1 2">
    <name type="scientific">Torulaspora delbrueckii</name>
    <name type="common">Yeast</name>
    <name type="synonym">Candida colliculosa</name>
    <dbReference type="NCBI Taxonomy" id="4950"/>
    <lineage>
        <taxon>Eukaryota</taxon>
        <taxon>Fungi</taxon>
        <taxon>Dikarya</taxon>
        <taxon>Ascomycota</taxon>
        <taxon>Saccharomycotina</taxon>
        <taxon>Saccharomycetes</taxon>
        <taxon>Saccharomycetales</taxon>
        <taxon>Saccharomycetaceae</taxon>
        <taxon>Torulaspora</taxon>
    </lineage>
</organism>
<dbReference type="EMBL" id="HE616742">
    <property type="protein sequence ID" value="CCE89734.1"/>
    <property type="molecule type" value="Genomic_DNA"/>
</dbReference>
<evidence type="ECO:0000313" key="2">
    <source>
        <dbReference type="Proteomes" id="UP000005627"/>
    </source>
</evidence>
<dbReference type="RefSeq" id="XP_003678945.1">
    <property type="nucleotide sequence ID" value="XM_003678897.1"/>
</dbReference>
<sequence>MELNYKKVESFLKAPVPQDIEDEILGAYATYNLERDMRSEDLRNYFESLQLPRELYKMVGKSDLTVEGTDVVDFERLLRCTYHLLVFMDNEQIIDEMWGLLVQASGRDQSFPNVKLRDHVLSIKDLQKVSNFVGIDRASGIVEMISCATSGKRVYMTYLDFAYVMGKLGYLRF</sequence>
<dbReference type="GeneID" id="11503122"/>
<dbReference type="Proteomes" id="UP000005627">
    <property type="component" value="Chromosome 1"/>
</dbReference>
<dbReference type="FunCoup" id="G8ZM90">
    <property type="interactions" value="30"/>
</dbReference>
<gene>
    <name evidence="1" type="primary">TDEL0A04020</name>
    <name evidence="1" type="ORF">TDEL_0A04020</name>
</gene>
<dbReference type="GO" id="GO:0006289">
    <property type="term" value="P:nucleotide-excision repair"/>
    <property type="evidence" value="ECO:0007669"/>
    <property type="project" value="EnsemblFungi"/>
</dbReference>
<dbReference type="STRING" id="1076872.G8ZM90"/>
<dbReference type="AlphaFoldDB" id="G8ZM90"/>
<dbReference type="InterPro" id="IPR014841">
    <property type="entry name" value="Rad33"/>
</dbReference>
<accession>G8ZM90</accession>
<protein>
    <recommendedName>
        <fullName evidence="3">DNA repair protein RAD33</fullName>
    </recommendedName>
</protein>
<dbReference type="InParanoid" id="G8ZM90"/>
<dbReference type="KEGG" id="tdl:TDEL_0A04020"/>
<reference evidence="1 2" key="1">
    <citation type="journal article" date="2011" name="Proc. Natl. Acad. Sci. U.S.A.">
        <title>Evolutionary erosion of yeast sex chromosomes by mating-type switching accidents.</title>
        <authorList>
            <person name="Gordon J.L."/>
            <person name="Armisen D."/>
            <person name="Proux-Wera E."/>
            <person name="Oheigeartaigh S.S."/>
            <person name="Byrne K.P."/>
            <person name="Wolfe K.H."/>
        </authorList>
    </citation>
    <scope>NUCLEOTIDE SEQUENCE [LARGE SCALE GENOMIC DNA]</scope>
    <source>
        <strain evidence="2">ATCC 10662 / CBS 1146 / NBRC 0425 / NCYC 2629 / NRRL Y-866</strain>
    </source>
</reference>